<gene>
    <name evidence="2" type="ORF">URODEC1_LOCUS61933</name>
</gene>
<dbReference type="EMBL" id="OZ075134">
    <property type="protein sequence ID" value="CAL4994451.1"/>
    <property type="molecule type" value="Genomic_DNA"/>
</dbReference>
<keyword evidence="1" id="KW-0175">Coiled coil</keyword>
<feature type="coiled-coil region" evidence="1">
    <location>
        <begin position="119"/>
        <end position="163"/>
    </location>
</feature>
<accession>A0ABC9B4S3</accession>
<dbReference type="AlphaFoldDB" id="A0ABC9B4S3"/>
<organism evidence="2 3">
    <name type="scientific">Urochloa decumbens</name>
    <dbReference type="NCBI Taxonomy" id="240449"/>
    <lineage>
        <taxon>Eukaryota</taxon>
        <taxon>Viridiplantae</taxon>
        <taxon>Streptophyta</taxon>
        <taxon>Embryophyta</taxon>
        <taxon>Tracheophyta</taxon>
        <taxon>Spermatophyta</taxon>
        <taxon>Magnoliopsida</taxon>
        <taxon>Liliopsida</taxon>
        <taxon>Poales</taxon>
        <taxon>Poaceae</taxon>
        <taxon>PACMAD clade</taxon>
        <taxon>Panicoideae</taxon>
        <taxon>Panicodae</taxon>
        <taxon>Paniceae</taxon>
        <taxon>Melinidinae</taxon>
        <taxon>Urochloa</taxon>
    </lineage>
</organism>
<evidence type="ECO:0000313" key="3">
    <source>
        <dbReference type="Proteomes" id="UP001497457"/>
    </source>
</evidence>
<evidence type="ECO:0000313" key="2">
    <source>
        <dbReference type="EMBL" id="CAL4994451.1"/>
    </source>
</evidence>
<name>A0ABC9B4S3_9POAL</name>
<protein>
    <submittedName>
        <fullName evidence="2">Uncharacterized protein</fullName>
    </submittedName>
</protein>
<keyword evidence="3" id="KW-1185">Reference proteome</keyword>
<dbReference type="Proteomes" id="UP001497457">
    <property type="component" value="Chromosome 24b"/>
</dbReference>
<evidence type="ECO:0000256" key="1">
    <source>
        <dbReference type="SAM" id="Coils"/>
    </source>
</evidence>
<reference evidence="2" key="1">
    <citation type="submission" date="2024-10" db="EMBL/GenBank/DDBJ databases">
        <authorList>
            <person name="Ryan C."/>
        </authorList>
    </citation>
    <scope>NUCLEOTIDE SEQUENCE [LARGE SCALE GENOMIC DNA]</scope>
</reference>
<proteinExistence type="predicted"/>
<sequence length="177" mass="19991">MLQTGTFEGQRIIYRNKKEKKDLLYGIIQGAAYFCLCGDCDQNGKELSAKGFEQHALKGQGHESHNPNHHILLSCSRTSLYDACKLVKEATNTDMLEDTIKKILQNDADGVGKTSDGSLLNLEKRMLSMENKIENLQKIQAQVDTLEKNVEFLVNELVRYQELFQEMSTLIGKFAGM</sequence>